<protein>
    <submittedName>
        <fullName evidence="2">Uncharacterized protein</fullName>
    </submittedName>
</protein>
<name>A0AA36G8I9_9BILA</name>
<accession>A0AA36G8I9</accession>
<gene>
    <name evidence="2" type="ORF">MSPICULIGERA_LOCUS20134</name>
</gene>
<dbReference type="AlphaFoldDB" id="A0AA36G8I9"/>
<organism evidence="2 3">
    <name type="scientific">Mesorhabditis spiculigera</name>
    <dbReference type="NCBI Taxonomy" id="96644"/>
    <lineage>
        <taxon>Eukaryota</taxon>
        <taxon>Metazoa</taxon>
        <taxon>Ecdysozoa</taxon>
        <taxon>Nematoda</taxon>
        <taxon>Chromadorea</taxon>
        <taxon>Rhabditida</taxon>
        <taxon>Rhabditina</taxon>
        <taxon>Rhabditomorpha</taxon>
        <taxon>Rhabditoidea</taxon>
        <taxon>Rhabditidae</taxon>
        <taxon>Mesorhabditinae</taxon>
        <taxon>Mesorhabditis</taxon>
    </lineage>
</organism>
<feature type="non-terminal residue" evidence="2">
    <location>
        <position position="72"/>
    </location>
</feature>
<reference evidence="2" key="1">
    <citation type="submission" date="2023-06" db="EMBL/GenBank/DDBJ databases">
        <authorList>
            <person name="Delattre M."/>
        </authorList>
    </citation>
    <scope>NUCLEOTIDE SEQUENCE</scope>
    <source>
        <strain evidence="2">AF72</strain>
    </source>
</reference>
<dbReference type="EMBL" id="CATQJA010002664">
    <property type="protein sequence ID" value="CAJ0581988.1"/>
    <property type="molecule type" value="Genomic_DNA"/>
</dbReference>
<sequence>MSIFKKLKKDEKNKGAPLPEPEPVKQLDKRVGLETYRDFFTLKNYWKTVDRKRQDAGNAMLYRYFAIWVYRR</sequence>
<dbReference type="Proteomes" id="UP001177023">
    <property type="component" value="Unassembled WGS sequence"/>
</dbReference>
<evidence type="ECO:0000256" key="1">
    <source>
        <dbReference type="SAM" id="MobiDB-lite"/>
    </source>
</evidence>
<evidence type="ECO:0000313" key="2">
    <source>
        <dbReference type="EMBL" id="CAJ0581988.1"/>
    </source>
</evidence>
<evidence type="ECO:0000313" key="3">
    <source>
        <dbReference type="Proteomes" id="UP001177023"/>
    </source>
</evidence>
<keyword evidence="3" id="KW-1185">Reference proteome</keyword>
<proteinExistence type="predicted"/>
<feature type="region of interest" description="Disordered" evidence="1">
    <location>
        <begin position="1"/>
        <end position="23"/>
    </location>
</feature>
<comment type="caution">
    <text evidence="2">The sequence shown here is derived from an EMBL/GenBank/DDBJ whole genome shotgun (WGS) entry which is preliminary data.</text>
</comment>